<dbReference type="SMART" id="SM00347">
    <property type="entry name" value="HTH_MARR"/>
    <property type="match status" value="1"/>
</dbReference>
<accession>A0A6S7AFG4</accession>
<dbReference type="PRINTS" id="PR00598">
    <property type="entry name" value="HTHMARR"/>
</dbReference>
<dbReference type="Pfam" id="PF12802">
    <property type="entry name" value="MarR_2"/>
    <property type="match status" value="1"/>
</dbReference>
<evidence type="ECO:0000256" key="3">
    <source>
        <dbReference type="ARBA" id="ARBA00023163"/>
    </source>
</evidence>
<keyword evidence="3" id="KW-0804">Transcription</keyword>
<dbReference type="InterPro" id="IPR036388">
    <property type="entry name" value="WH-like_DNA-bd_sf"/>
</dbReference>
<dbReference type="PROSITE" id="PS01117">
    <property type="entry name" value="HTH_MARR_1"/>
    <property type="match status" value="1"/>
</dbReference>
<evidence type="ECO:0000313" key="6">
    <source>
        <dbReference type="EMBL" id="CAB3727460.1"/>
    </source>
</evidence>
<dbReference type="EMBL" id="CADIJM010000012">
    <property type="protein sequence ID" value="CAB3727460.1"/>
    <property type="molecule type" value="Genomic_DNA"/>
</dbReference>
<dbReference type="GO" id="GO:0003700">
    <property type="term" value="F:DNA-binding transcription factor activity"/>
    <property type="evidence" value="ECO:0007669"/>
    <property type="project" value="InterPro"/>
</dbReference>
<keyword evidence="7" id="KW-1185">Reference proteome</keyword>
<dbReference type="Proteomes" id="UP000494214">
    <property type="component" value="Unassembled WGS sequence"/>
</dbReference>
<keyword evidence="1" id="KW-0805">Transcription regulation</keyword>
<dbReference type="PANTHER" id="PTHR33164:SF87">
    <property type="entry name" value="MULTIPLE ANTIBIOTIC RESISTANCE PROTEIN MARR"/>
    <property type="match status" value="1"/>
</dbReference>
<keyword evidence="2" id="KW-0238">DNA-binding</keyword>
<feature type="domain" description="HTH marR-type" evidence="5">
    <location>
        <begin position="34"/>
        <end position="166"/>
    </location>
</feature>
<evidence type="ECO:0000256" key="2">
    <source>
        <dbReference type="ARBA" id="ARBA00023125"/>
    </source>
</evidence>
<dbReference type="PANTHER" id="PTHR33164">
    <property type="entry name" value="TRANSCRIPTIONAL REGULATOR, MARR FAMILY"/>
    <property type="match status" value="1"/>
</dbReference>
<evidence type="ECO:0000313" key="7">
    <source>
        <dbReference type="Proteomes" id="UP000494214"/>
    </source>
</evidence>
<dbReference type="Gene3D" id="1.10.10.10">
    <property type="entry name" value="Winged helix-like DNA-binding domain superfamily/Winged helix DNA-binding domain"/>
    <property type="match status" value="1"/>
</dbReference>
<dbReference type="InterPro" id="IPR036390">
    <property type="entry name" value="WH_DNA-bd_sf"/>
</dbReference>
<reference evidence="6 7" key="1">
    <citation type="submission" date="2020-04" db="EMBL/GenBank/DDBJ databases">
        <authorList>
            <person name="De Canck E."/>
        </authorList>
    </citation>
    <scope>NUCLEOTIDE SEQUENCE [LARGE SCALE GENOMIC DNA]</scope>
    <source>
        <strain evidence="6 7">LMG 26690</strain>
    </source>
</reference>
<dbReference type="GO" id="GO:0006950">
    <property type="term" value="P:response to stress"/>
    <property type="evidence" value="ECO:0007669"/>
    <property type="project" value="TreeGrafter"/>
</dbReference>
<dbReference type="InterPro" id="IPR000835">
    <property type="entry name" value="HTH_MarR-typ"/>
</dbReference>
<dbReference type="InterPro" id="IPR039422">
    <property type="entry name" value="MarR/SlyA-like"/>
</dbReference>
<dbReference type="AlphaFoldDB" id="A0A6S7AFG4"/>
<evidence type="ECO:0000256" key="1">
    <source>
        <dbReference type="ARBA" id="ARBA00023015"/>
    </source>
</evidence>
<feature type="region of interest" description="Disordered" evidence="4">
    <location>
        <begin position="1"/>
        <end position="24"/>
    </location>
</feature>
<sequence length="177" mass="19973">MRRMTAAPSLPTPESSESPDTPVHYRNDTRCMAEDNAGYLIKLAYHSLNRMLDQEMAPLDLTAMQWRPLAMVFLGRADTPAELARLNDMDTGAMTRALDRLEAKGLLRRNRSQEDRRVVKIELTELGEAKAREIPANIARALNHHLRGFSTDEVKQLMHFMRRMIANGSASGSPADR</sequence>
<gene>
    <name evidence="6" type="primary">slyA_3</name>
    <name evidence="6" type="ORF">LMG26690_04477</name>
</gene>
<evidence type="ECO:0000259" key="5">
    <source>
        <dbReference type="PROSITE" id="PS50995"/>
    </source>
</evidence>
<dbReference type="InterPro" id="IPR023187">
    <property type="entry name" value="Tscrpt_reg_MarR-type_CS"/>
</dbReference>
<dbReference type="SUPFAM" id="SSF46785">
    <property type="entry name" value="Winged helix' DNA-binding domain"/>
    <property type="match status" value="1"/>
</dbReference>
<dbReference type="PROSITE" id="PS50995">
    <property type="entry name" value="HTH_MARR_2"/>
    <property type="match status" value="1"/>
</dbReference>
<name>A0A6S7AFG4_9BURK</name>
<proteinExistence type="predicted"/>
<organism evidence="6 7">
    <name type="scientific">Achromobacter animicus</name>
    <dbReference type="NCBI Taxonomy" id="1389935"/>
    <lineage>
        <taxon>Bacteria</taxon>
        <taxon>Pseudomonadati</taxon>
        <taxon>Pseudomonadota</taxon>
        <taxon>Betaproteobacteria</taxon>
        <taxon>Burkholderiales</taxon>
        <taxon>Alcaligenaceae</taxon>
        <taxon>Achromobacter</taxon>
    </lineage>
</organism>
<evidence type="ECO:0000256" key="4">
    <source>
        <dbReference type="SAM" id="MobiDB-lite"/>
    </source>
</evidence>
<protein>
    <submittedName>
        <fullName evidence="6">Transcriptional regulator SlyA</fullName>
    </submittedName>
</protein>
<dbReference type="GO" id="GO:0003677">
    <property type="term" value="F:DNA binding"/>
    <property type="evidence" value="ECO:0007669"/>
    <property type="project" value="UniProtKB-KW"/>
</dbReference>
<feature type="compositionally biased region" description="Low complexity" evidence="4">
    <location>
        <begin position="1"/>
        <end position="19"/>
    </location>
</feature>